<dbReference type="InterPro" id="IPR036259">
    <property type="entry name" value="MFS_trans_sf"/>
</dbReference>
<name>A0A645I1T0_9ZZZZ</name>
<evidence type="ECO:0000256" key="1">
    <source>
        <dbReference type="SAM" id="Phobius"/>
    </source>
</evidence>
<keyword evidence="1" id="KW-1133">Transmembrane helix</keyword>
<protein>
    <submittedName>
        <fullName evidence="2">Uncharacterized protein</fullName>
    </submittedName>
</protein>
<accession>A0A645I1T0</accession>
<dbReference type="SUPFAM" id="SSF103473">
    <property type="entry name" value="MFS general substrate transporter"/>
    <property type="match status" value="1"/>
</dbReference>
<comment type="caution">
    <text evidence="2">The sequence shown here is derived from an EMBL/GenBank/DDBJ whole genome shotgun (WGS) entry which is preliminary data.</text>
</comment>
<keyword evidence="1" id="KW-0812">Transmembrane</keyword>
<organism evidence="2">
    <name type="scientific">bioreactor metagenome</name>
    <dbReference type="NCBI Taxonomy" id="1076179"/>
    <lineage>
        <taxon>unclassified sequences</taxon>
        <taxon>metagenomes</taxon>
        <taxon>ecological metagenomes</taxon>
    </lineage>
</organism>
<sequence length="95" mass="10765">MSQLMEAFMVISFGISWPMSIAKSYTSRTAKGKSIVFLIFSLFGYACGIISKLIAGKITYVFVFYIINLIMVAIDLCLYFRNRHLDSVNSRSKES</sequence>
<feature type="transmembrane region" description="Helical" evidence="1">
    <location>
        <begin position="60"/>
        <end position="80"/>
    </location>
</feature>
<feature type="transmembrane region" description="Helical" evidence="1">
    <location>
        <begin position="34"/>
        <end position="54"/>
    </location>
</feature>
<evidence type="ECO:0000313" key="2">
    <source>
        <dbReference type="EMBL" id="MPN44692.1"/>
    </source>
</evidence>
<proteinExistence type="predicted"/>
<dbReference type="EMBL" id="VSSQ01104008">
    <property type="protein sequence ID" value="MPN44692.1"/>
    <property type="molecule type" value="Genomic_DNA"/>
</dbReference>
<keyword evidence="1" id="KW-0472">Membrane</keyword>
<reference evidence="2" key="1">
    <citation type="submission" date="2019-08" db="EMBL/GenBank/DDBJ databases">
        <authorList>
            <person name="Kucharzyk K."/>
            <person name="Murdoch R.W."/>
            <person name="Higgins S."/>
            <person name="Loffler F."/>
        </authorList>
    </citation>
    <scope>NUCLEOTIDE SEQUENCE</scope>
</reference>
<gene>
    <name evidence="2" type="ORF">SDC9_192257</name>
</gene>
<dbReference type="AlphaFoldDB" id="A0A645I1T0"/>